<dbReference type="GO" id="GO:0016787">
    <property type="term" value="F:hydrolase activity"/>
    <property type="evidence" value="ECO:0007669"/>
    <property type="project" value="UniProtKB-KW"/>
</dbReference>
<evidence type="ECO:0000259" key="1">
    <source>
        <dbReference type="Pfam" id="PF12697"/>
    </source>
</evidence>
<dbReference type="OrthoDB" id="9814966at2"/>
<reference evidence="2 3" key="1">
    <citation type="submission" date="2016-11" db="EMBL/GenBank/DDBJ databases">
        <authorList>
            <person name="Jaros S."/>
            <person name="Januszkiewicz K."/>
            <person name="Wedrychowicz H."/>
        </authorList>
    </citation>
    <scope>NUCLEOTIDE SEQUENCE [LARGE SCALE GENOMIC DNA]</scope>
    <source>
        <strain evidence="2 3">GAS138</strain>
    </source>
</reference>
<dbReference type="SUPFAM" id="SSF53474">
    <property type="entry name" value="alpha/beta-Hydrolases"/>
    <property type="match status" value="1"/>
</dbReference>
<proteinExistence type="predicted"/>
<dbReference type="Pfam" id="PF12697">
    <property type="entry name" value="Abhydrolase_6"/>
    <property type="match status" value="1"/>
</dbReference>
<dbReference type="RefSeq" id="WP_079605952.1">
    <property type="nucleotide sequence ID" value="NZ_LT670817.1"/>
</dbReference>
<dbReference type="EMBL" id="LT670817">
    <property type="protein sequence ID" value="SHI05844.1"/>
    <property type="molecule type" value="Genomic_DNA"/>
</dbReference>
<accession>A0A1M5Y207</accession>
<evidence type="ECO:0000313" key="2">
    <source>
        <dbReference type="EMBL" id="SHI05844.1"/>
    </source>
</evidence>
<dbReference type="InterPro" id="IPR000073">
    <property type="entry name" value="AB_hydrolase_1"/>
</dbReference>
<dbReference type="AlphaFoldDB" id="A0A1M5Y207"/>
<sequence length="228" mass="24911">MASFVLVPGAGGMAWYWHRVVPLIRAAGHEPIAVDLPGDDRHAGLAAYVDIVIRAIAERSDVILVAQSLAGFTAPLVCARAPVQMVVFVNAMIPKPGETAGAWWGATGAAEAREQAAARRGYATAFDVGTYFLHDVPQDVLRAGPEQPREEAEIVFGEPCRFERWPEIPIHVLAGSDDRFFPIEFQRRVVRERLGKEVEEIPGGHLVALSNAEGLTEHLLAYERGLTR</sequence>
<keyword evidence="2" id="KW-0378">Hydrolase</keyword>
<dbReference type="PANTHER" id="PTHR37017:SF11">
    <property type="entry name" value="ESTERASE_LIPASE_THIOESTERASE DOMAIN-CONTAINING PROTEIN"/>
    <property type="match status" value="1"/>
</dbReference>
<dbReference type="Gene3D" id="3.40.50.1820">
    <property type="entry name" value="alpha/beta hydrolase"/>
    <property type="match status" value="1"/>
</dbReference>
<dbReference type="InterPro" id="IPR029058">
    <property type="entry name" value="AB_hydrolase_fold"/>
</dbReference>
<name>A0A1M5Y207_9BRAD</name>
<dbReference type="InterPro" id="IPR052897">
    <property type="entry name" value="Sec-Metab_Biosynth_Hydrolase"/>
</dbReference>
<feature type="domain" description="AB hydrolase-1" evidence="1">
    <location>
        <begin position="4"/>
        <end position="214"/>
    </location>
</feature>
<protein>
    <submittedName>
        <fullName evidence="2">Alpha/beta hydrolase family protein</fullName>
    </submittedName>
</protein>
<organism evidence="2 3">
    <name type="scientific">Bradyrhizobium erythrophlei</name>
    <dbReference type="NCBI Taxonomy" id="1437360"/>
    <lineage>
        <taxon>Bacteria</taxon>
        <taxon>Pseudomonadati</taxon>
        <taxon>Pseudomonadota</taxon>
        <taxon>Alphaproteobacteria</taxon>
        <taxon>Hyphomicrobiales</taxon>
        <taxon>Nitrobacteraceae</taxon>
        <taxon>Bradyrhizobium</taxon>
    </lineage>
</organism>
<evidence type="ECO:0000313" key="3">
    <source>
        <dbReference type="Proteomes" id="UP000189796"/>
    </source>
</evidence>
<gene>
    <name evidence="2" type="ORF">SAMN05443248_7829</name>
</gene>
<dbReference type="Proteomes" id="UP000189796">
    <property type="component" value="Chromosome I"/>
</dbReference>
<dbReference type="PANTHER" id="PTHR37017">
    <property type="entry name" value="AB HYDROLASE-1 DOMAIN-CONTAINING PROTEIN-RELATED"/>
    <property type="match status" value="1"/>
</dbReference>